<name>A0ABX2ICB7_9RHOO</name>
<gene>
    <name evidence="2" type="ORF">HJ583_001125</name>
</gene>
<dbReference type="Gene3D" id="1.20.120.1870">
    <property type="entry name" value="Fic/DOC protein, Fido domain"/>
    <property type="match status" value="1"/>
</dbReference>
<dbReference type="InterPro" id="IPR036597">
    <property type="entry name" value="Fido-like_dom_sf"/>
</dbReference>
<dbReference type="InterPro" id="IPR006440">
    <property type="entry name" value="Doc"/>
</dbReference>
<dbReference type="InterPro" id="IPR053737">
    <property type="entry name" value="Type_II_TA_Toxin"/>
</dbReference>
<evidence type="ECO:0000313" key="3">
    <source>
        <dbReference type="Proteomes" id="UP000778523"/>
    </source>
</evidence>
<keyword evidence="3" id="KW-1185">Reference proteome</keyword>
<evidence type="ECO:0000313" key="2">
    <source>
        <dbReference type="EMBL" id="NSL53617.1"/>
    </source>
</evidence>
<dbReference type="Proteomes" id="UP000778523">
    <property type="component" value="Unassembled WGS sequence"/>
</dbReference>
<dbReference type="InterPro" id="IPR003812">
    <property type="entry name" value="Fido"/>
</dbReference>
<dbReference type="RefSeq" id="WP_170019772.1">
    <property type="nucleotide sequence ID" value="NZ_JABCSC020000001.1"/>
</dbReference>
<dbReference type="PIRSF" id="PIRSF018297">
    <property type="entry name" value="Doc"/>
    <property type="match status" value="1"/>
</dbReference>
<organism evidence="2 3">
    <name type="scientific">Uliginosibacterium aquaticum</name>
    <dbReference type="NCBI Taxonomy" id="2731212"/>
    <lineage>
        <taxon>Bacteria</taxon>
        <taxon>Pseudomonadati</taxon>
        <taxon>Pseudomonadota</taxon>
        <taxon>Betaproteobacteria</taxon>
        <taxon>Rhodocyclales</taxon>
        <taxon>Zoogloeaceae</taxon>
        <taxon>Uliginosibacterium</taxon>
    </lineage>
</organism>
<dbReference type="PROSITE" id="PS51459">
    <property type="entry name" value="FIDO"/>
    <property type="match status" value="1"/>
</dbReference>
<dbReference type="NCBIfam" id="TIGR01550">
    <property type="entry name" value="DOC_P1"/>
    <property type="match status" value="1"/>
</dbReference>
<dbReference type="SUPFAM" id="SSF140931">
    <property type="entry name" value="Fic-like"/>
    <property type="match status" value="1"/>
</dbReference>
<dbReference type="PANTHER" id="PTHR39426">
    <property type="entry name" value="HOMOLOGY TO DEATH-ON-CURING PROTEIN OF PHAGE P1"/>
    <property type="match status" value="1"/>
</dbReference>
<dbReference type="PANTHER" id="PTHR39426:SF1">
    <property type="entry name" value="HOMOLOGY TO DEATH-ON-CURING PROTEIN OF PHAGE P1"/>
    <property type="match status" value="1"/>
</dbReference>
<protein>
    <submittedName>
        <fullName evidence="2">Type II toxin-antitoxin system death-on-curing family toxin</fullName>
    </submittedName>
</protein>
<evidence type="ECO:0000259" key="1">
    <source>
        <dbReference type="PROSITE" id="PS51459"/>
    </source>
</evidence>
<dbReference type="Pfam" id="PF02661">
    <property type="entry name" value="Fic"/>
    <property type="match status" value="1"/>
</dbReference>
<accession>A0ABX2ICB7</accession>
<proteinExistence type="predicted"/>
<feature type="domain" description="Fido" evidence="1">
    <location>
        <begin position="10"/>
        <end position="126"/>
    </location>
</feature>
<comment type="caution">
    <text evidence="2">The sequence shown here is derived from an EMBL/GenBank/DDBJ whole genome shotgun (WGS) entry which is preliminary data.</text>
</comment>
<reference evidence="2 3" key="1">
    <citation type="submission" date="2020-06" db="EMBL/GenBank/DDBJ databases">
        <title>Draft genome of Uliginosibacterium sp. IMCC34675.</title>
        <authorList>
            <person name="Song J."/>
        </authorList>
    </citation>
    <scope>NUCLEOTIDE SEQUENCE [LARGE SCALE GENOMIC DNA]</scope>
    <source>
        <strain evidence="2 3">IMCC34675</strain>
    </source>
</reference>
<dbReference type="EMBL" id="JABCSC020000001">
    <property type="protein sequence ID" value="NSL53617.1"/>
    <property type="molecule type" value="Genomic_DNA"/>
</dbReference>
<sequence>MSGQGSWRWVSKPGLLLLHDESLAVHGGLPGIRDEGLLDSALARAPNLAHYGEPDLAELAAAYVIGLAKNHPFVDGNKRAAFLSLGMFLFANGQRLAASQLEATQVMLGIAAGDIDEATFAAWLRQHLAPR</sequence>